<keyword evidence="2" id="KW-1185">Reference proteome</keyword>
<evidence type="ECO:0000313" key="2">
    <source>
        <dbReference type="Proteomes" id="UP000215902"/>
    </source>
</evidence>
<reference evidence="1 2" key="1">
    <citation type="submission" date="2017-06" db="EMBL/GenBank/DDBJ databases">
        <title>A platform for efficient transgenesis in Macrostomum lignano, a flatworm model organism for stem cell research.</title>
        <authorList>
            <person name="Berezikov E."/>
        </authorList>
    </citation>
    <scope>NUCLEOTIDE SEQUENCE [LARGE SCALE GENOMIC DNA]</scope>
    <source>
        <strain evidence="1">DV1</strain>
        <tissue evidence="1">Whole organism</tissue>
    </source>
</reference>
<protein>
    <submittedName>
        <fullName evidence="1">Uncharacterized protein</fullName>
    </submittedName>
</protein>
<gene>
    <name evidence="1" type="ORF">BOX15_Mlig004676g2</name>
</gene>
<evidence type="ECO:0000313" key="1">
    <source>
        <dbReference type="EMBL" id="PAA85136.1"/>
    </source>
</evidence>
<dbReference type="Proteomes" id="UP000215902">
    <property type="component" value="Unassembled WGS sequence"/>
</dbReference>
<comment type="caution">
    <text evidence="1">The sequence shown here is derived from an EMBL/GenBank/DDBJ whole genome shotgun (WGS) entry which is preliminary data.</text>
</comment>
<proteinExistence type="predicted"/>
<dbReference type="EMBL" id="NIVC01000344">
    <property type="protein sequence ID" value="PAA85136.1"/>
    <property type="molecule type" value="Genomic_DNA"/>
</dbReference>
<name>A0A267GGL3_9PLAT</name>
<dbReference type="AlphaFoldDB" id="A0A267GGL3"/>
<organism evidence="1 2">
    <name type="scientific">Macrostomum lignano</name>
    <dbReference type="NCBI Taxonomy" id="282301"/>
    <lineage>
        <taxon>Eukaryota</taxon>
        <taxon>Metazoa</taxon>
        <taxon>Spiralia</taxon>
        <taxon>Lophotrochozoa</taxon>
        <taxon>Platyhelminthes</taxon>
        <taxon>Rhabditophora</taxon>
        <taxon>Macrostomorpha</taxon>
        <taxon>Macrostomida</taxon>
        <taxon>Macrostomidae</taxon>
        <taxon>Macrostomum</taxon>
    </lineage>
</organism>
<accession>A0A267GGL3</accession>
<sequence>MAAASELSCCNTAMRRGVFVFQEKATETTTEARPTCTSSFDRKLREKPNINAASSYNCGAQSRCSNY</sequence>